<sequence length="154" mass="17220">MSSPGGESGRPLSRYEAEDGTGAQQGLLLGKIPTSIRTDEQLEEWSNSVECNLAEPTSSVILCSEDDETRQTWVKARQPDSAHRRNDTAGKNSNSNYSSNNSRREKCTVQGTRIYLGMDGYIAGFNDRWRRTGREMNESRSDQELSRVREPVSA</sequence>
<dbReference type="EMBL" id="MU842816">
    <property type="protein sequence ID" value="KAK2034210.1"/>
    <property type="molecule type" value="Genomic_DNA"/>
</dbReference>
<evidence type="ECO:0000313" key="2">
    <source>
        <dbReference type="EMBL" id="KAK2034210.1"/>
    </source>
</evidence>
<proteinExistence type="predicted"/>
<evidence type="ECO:0000256" key="1">
    <source>
        <dbReference type="SAM" id="MobiDB-lite"/>
    </source>
</evidence>
<feature type="region of interest" description="Disordered" evidence="1">
    <location>
        <begin position="134"/>
        <end position="154"/>
    </location>
</feature>
<reference evidence="2" key="1">
    <citation type="submission" date="2021-06" db="EMBL/GenBank/DDBJ databases">
        <title>Comparative genomics, transcriptomics and evolutionary studies reveal genomic signatures of adaptation to plant cell wall in hemibiotrophic fungi.</title>
        <authorList>
            <consortium name="DOE Joint Genome Institute"/>
            <person name="Baroncelli R."/>
            <person name="Diaz J.F."/>
            <person name="Benocci T."/>
            <person name="Peng M."/>
            <person name="Battaglia E."/>
            <person name="Haridas S."/>
            <person name="Andreopoulos W."/>
            <person name="Labutti K."/>
            <person name="Pangilinan J."/>
            <person name="Floch G.L."/>
            <person name="Makela M.R."/>
            <person name="Henrissat B."/>
            <person name="Grigoriev I.V."/>
            <person name="Crouch J.A."/>
            <person name="De Vries R.P."/>
            <person name="Sukno S.A."/>
            <person name="Thon M.R."/>
        </authorList>
    </citation>
    <scope>NUCLEOTIDE SEQUENCE</scope>
    <source>
        <strain evidence="2">MAFF235873</strain>
    </source>
</reference>
<accession>A0AAD9HS61</accession>
<feature type="compositionally biased region" description="Low complexity" evidence="1">
    <location>
        <begin position="92"/>
        <end position="101"/>
    </location>
</feature>
<dbReference type="Proteomes" id="UP001232148">
    <property type="component" value="Unassembled WGS sequence"/>
</dbReference>
<keyword evidence="3" id="KW-1185">Reference proteome</keyword>
<evidence type="ECO:0000313" key="3">
    <source>
        <dbReference type="Proteomes" id="UP001232148"/>
    </source>
</evidence>
<feature type="compositionally biased region" description="Basic and acidic residues" evidence="1">
    <location>
        <begin position="77"/>
        <end position="88"/>
    </location>
</feature>
<gene>
    <name evidence="2" type="ORF">LX32DRAFT_648689</name>
</gene>
<protein>
    <submittedName>
        <fullName evidence="2">Uncharacterized protein</fullName>
    </submittedName>
</protein>
<name>A0AAD9HS61_9PEZI</name>
<feature type="region of interest" description="Disordered" evidence="1">
    <location>
        <begin position="1"/>
        <end position="32"/>
    </location>
</feature>
<organism evidence="2 3">
    <name type="scientific">Colletotrichum zoysiae</name>
    <dbReference type="NCBI Taxonomy" id="1216348"/>
    <lineage>
        <taxon>Eukaryota</taxon>
        <taxon>Fungi</taxon>
        <taxon>Dikarya</taxon>
        <taxon>Ascomycota</taxon>
        <taxon>Pezizomycotina</taxon>
        <taxon>Sordariomycetes</taxon>
        <taxon>Hypocreomycetidae</taxon>
        <taxon>Glomerellales</taxon>
        <taxon>Glomerellaceae</taxon>
        <taxon>Colletotrichum</taxon>
        <taxon>Colletotrichum graminicola species complex</taxon>
    </lineage>
</organism>
<feature type="region of interest" description="Disordered" evidence="1">
    <location>
        <begin position="56"/>
        <end position="106"/>
    </location>
</feature>
<dbReference type="AlphaFoldDB" id="A0AAD9HS61"/>
<comment type="caution">
    <text evidence="2">The sequence shown here is derived from an EMBL/GenBank/DDBJ whole genome shotgun (WGS) entry which is preliminary data.</text>
</comment>